<evidence type="ECO:0000313" key="2">
    <source>
        <dbReference type="Proteomes" id="UP001341840"/>
    </source>
</evidence>
<accession>A0ABU6TW80</accession>
<dbReference type="EMBL" id="JASCZI010092522">
    <property type="protein sequence ID" value="MED6152465.1"/>
    <property type="molecule type" value="Genomic_DNA"/>
</dbReference>
<reference evidence="1 2" key="1">
    <citation type="journal article" date="2023" name="Plants (Basel)">
        <title>Bridging the Gap: Combining Genomics and Transcriptomics Approaches to Understand Stylosanthes scabra, an Orphan Legume from the Brazilian Caatinga.</title>
        <authorList>
            <person name="Ferreira-Neto J.R.C."/>
            <person name="da Silva M.D."/>
            <person name="Binneck E."/>
            <person name="de Melo N.F."/>
            <person name="da Silva R.H."/>
            <person name="de Melo A.L.T.M."/>
            <person name="Pandolfi V."/>
            <person name="Bustamante F.O."/>
            <person name="Brasileiro-Vidal A.C."/>
            <person name="Benko-Iseppon A.M."/>
        </authorList>
    </citation>
    <scope>NUCLEOTIDE SEQUENCE [LARGE SCALE GENOMIC DNA]</scope>
    <source>
        <tissue evidence="1">Leaves</tissue>
    </source>
</reference>
<name>A0ABU6TW80_9FABA</name>
<keyword evidence="2" id="KW-1185">Reference proteome</keyword>
<proteinExistence type="predicted"/>
<organism evidence="1 2">
    <name type="scientific">Stylosanthes scabra</name>
    <dbReference type="NCBI Taxonomy" id="79078"/>
    <lineage>
        <taxon>Eukaryota</taxon>
        <taxon>Viridiplantae</taxon>
        <taxon>Streptophyta</taxon>
        <taxon>Embryophyta</taxon>
        <taxon>Tracheophyta</taxon>
        <taxon>Spermatophyta</taxon>
        <taxon>Magnoliopsida</taxon>
        <taxon>eudicotyledons</taxon>
        <taxon>Gunneridae</taxon>
        <taxon>Pentapetalae</taxon>
        <taxon>rosids</taxon>
        <taxon>fabids</taxon>
        <taxon>Fabales</taxon>
        <taxon>Fabaceae</taxon>
        <taxon>Papilionoideae</taxon>
        <taxon>50 kb inversion clade</taxon>
        <taxon>dalbergioids sensu lato</taxon>
        <taxon>Dalbergieae</taxon>
        <taxon>Pterocarpus clade</taxon>
        <taxon>Stylosanthes</taxon>
    </lineage>
</organism>
<dbReference type="Proteomes" id="UP001341840">
    <property type="component" value="Unassembled WGS sequence"/>
</dbReference>
<gene>
    <name evidence="1" type="ORF">PIB30_092371</name>
</gene>
<evidence type="ECO:0000313" key="1">
    <source>
        <dbReference type="EMBL" id="MED6152465.1"/>
    </source>
</evidence>
<comment type="caution">
    <text evidence="1">The sequence shown here is derived from an EMBL/GenBank/DDBJ whole genome shotgun (WGS) entry which is preliminary data.</text>
</comment>
<protein>
    <submittedName>
        <fullName evidence="1">Uncharacterized protein</fullName>
    </submittedName>
</protein>
<sequence length="94" mass="10006">MHEKEEDSVAAKCRAAAVDDGSSVAVTIERGRNRVPGVQRRERDDEFEGGRNQSFIGALSLPLLLDLVEPLLAGKHCCDAVLGFLATTATGVVV</sequence>